<dbReference type="PANTHER" id="PTHR38075:SF1">
    <property type="entry name" value="DUF4139 DOMAIN-CONTAINING PROTEIN"/>
    <property type="match status" value="1"/>
</dbReference>
<proteinExistence type="predicted"/>
<gene>
    <name evidence="2" type="ORF">METZ01_LOCUS214051</name>
</gene>
<evidence type="ECO:0000313" key="2">
    <source>
        <dbReference type="EMBL" id="SVB61197.1"/>
    </source>
</evidence>
<sequence length="248" mass="28329">MLILNILFQVTFIFTPAFSQIDITIYNQGRALINEIREVNLEQKGKQSLLIQGIPNTADPSSINLLSDNIQFISKEFLKKPITNQSLLNASIGKEIELVKYNEEGNISFSIMGKLISNINLPVFEIDEKVVIDPPYSYRFDSIPRGISDYPYMNCVIQSKSRKSEYHLSYITTGLNWEAEYSLRLISEKMCDLEGWYSIRNDLNLRYENADISLVSGQVNFEKQARSSGYSHQRKANAMSYSSNMPPP</sequence>
<evidence type="ECO:0000256" key="1">
    <source>
        <dbReference type="SAM" id="MobiDB-lite"/>
    </source>
</evidence>
<protein>
    <recommendedName>
        <fullName evidence="3">DUF4139 domain-containing protein</fullName>
    </recommendedName>
</protein>
<name>A0A382FGF1_9ZZZZ</name>
<evidence type="ECO:0008006" key="3">
    <source>
        <dbReference type="Google" id="ProtNLM"/>
    </source>
</evidence>
<dbReference type="PANTHER" id="PTHR38075">
    <property type="entry name" value="DUF4139 DOMAIN-CONTAINING PROTEIN"/>
    <property type="match status" value="1"/>
</dbReference>
<reference evidence="2" key="1">
    <citation type="submission" date="2018-05" db="EMBL/GenBank/DDBJ databases">
        <authorList>
            <person name="Lanie J.A."/>
            <person name="Ng W.-L."/>
            <person name="Kazmierczak K.M."/>
            <person name="Andrzejewski T.M."/>
            <person name="Davidsen T.M."/>
            <person name="Wayne K.J."/>
            <person name="Tettelin H."/>
            <person name="Glass J.I."/>
            <person name="Rusch D."/>
            <person name="Podicherti R."/>
            <person name="Tsui H.-C.T."/>
            <person name="Winkler M.E."/>
        </authorList>
    </citation>
    <scope>NUCLEOTIDE SEQUENCE</scope>
</reference>
<feature type="non-terminal residue" evidence="2">
    <location>
        <position position="248"/>
    </location>
</feature>
<organism evidence="2">
    <name type="scientific">marine metagenome</name>
    <dbReference type="NCBI Taxonomy" id="408172"/>
    <lineage>
        <taxon>unclassified sequences</taxon>
        <taxon>metagenomes</taxon>
        <taxon>ecological metagenomes</taxon>
    </lineage>
</organism>
<dbReference type="AlphaFoldDB" id="A0A382FGF1"/>
<feature type="compositionally biased region" description="Polar residues" evidence="1">
    <location>
        <begin position="239"/>
        <end position="248"/>
    </location>
</feature>
<dbReference type="EMBL" id="UINC01049426">
    <property type="protein sequence ID" value="SVB61197.1"/>
    <property type="molecule type" value="Genomic_DNA"/>
</dbReference>
<accession>A0A382FGF1</accession>
<feature type="region of interest" description="Disordered" evidence="1">
    <location>
        <begin position="226"/>
        <end position="248"/>
    </location>
</feature>